<dbReference type="RefSeq" id="WP_275684955.1">
    <property type="nucleotide sequence ID" value="NZ_JAJLJH010000011.1"/>
</dbReference>
<gene>
    <name evidence="1" type="ORF">LPC04_24580</name>
</gene>
<proteinExistence type="predicted"/>
<dbReference type="AlphaFoldDB" id="A0A9X1YM57"/>
<evidence type="ECO:0000313" key="1">
    <source>
        <dbReference type="EMBL" id="MCK9688904.1"/>
    </source>
</evidence>
<dbReference type="Proteomes" id="UP001139353">
    <property type="component" value="Unassembled WGS sequence"/>
</dbReference>
<evidence type="ECO:0000313" key="2">
    <source>
        <dbReference type="Proteomes" id="UP001139353"/>
    </source>
</evidence>
<accession>A0A9X1YM57</accession>
<name>A0A9X1YM57_9BURK</name>
<dbReference type="EMBL" id="JAJLJH010000011">
    <property type="protein sequence ID" value="MCK9688904.1"/>
    <property type="molecule type" value="Genomic_DNA"/>
</dbReference>
<reference evidence="1" key="1">
    <citation type="submission" date="2021-11" db="EMBL/GenBank/DDBJ databases">
        <title>BS-T2-15 a new species belonging to the Comamonadaceae family isolated from the soil of a French oak forest.</title>
        <authorList>
            <person name="Mieszkin S."/>
            <person name="Alain K."/>
        </authorList>
    </citation>
    <scope>NUCLEOTIDE SEQUENCE</scope>
    <source>
        <strain evidence="1">BS-T2-15</strain>
    </source>
</reference>
<sequence length="181" mass="19468">MDDRTAALHEEVTLLKSTAIFLSALALAGHACAIEIAAKYQCLGSANAEHLVKSFQERGLIEAKPYSVSDSISYYAVKPGYTAFGLPLVALSAYQEGTKFFARGPGTSPGNRFGLIVQASQGALRAAASKQGTKMSNPRLQQYPQVSMDWFEGDVDGSEPPPPNADPRFKYAQLVCQMGFN</sequence>
<keyword evidence="2" id="KW-1185">Reference proteome</keyword>
<comment type="caution">
    <text evidence="1">The sequence shown here is derived from an EMBL/GenBank/DDBJ whole genome shotgun (WGS) entry which is preliminary data.</text>
</comment>
<protein>
    <submittedName>
        <fullName evidence="1">Uncharacterized protein</fullName>
    </submittedName>
</protein>
<organism evidence="1 2">
    <name type="scientific">Scleromatobacter humisilvae</name>
    <dbReference type="NCBI Taxonomy" id="2897159"/>
    <lineage>
        <taxon>Bacteria</taxon>
        <taxon>Pseudomonadati</taxon>
        <taxon>Pseudomonadota</taxon>
        <taxon>Betaproteobacteria</taxon>
        <taxon>Burkholderiales</taxon>
        <taxon>Sphaerotilaceae</taxon>
        <taxon>Scleromatobacter</taxon>
    </lineage>
</organism>